<comment type="caution">
    <text evidence="1">The sequence shown here is derived from an EMBL/GenBank/DDBJ whole genome shotgun (WGS) entry which is preliminary data.</text>
</comment>
<proteinExistence type="predicted"/>
<dbReference type="InterPro" id="IPR027417">
    <property type="entry name" value="P-loop_NTPase"/>
</dbReference>
<name>A0A257TDS1_9PROT</name>
<dbReference type="SUPFAM" id="SSF52540">
    <property type="entry name" value="P-loop containing nucleoside triphosphate hydrolases"/>
    <property type="match status" value="1"/>
</dbReference>
<evidence type="ECO:0008006" key="3">
    <source>
        <dbReference type="Google" id="ProtNLM"/>
    </source>
</evidence>
<evidence type="ECO:0000313" key="2">
    <source>
        <dbReference type="Proteomes" id="UP000216779"/>
    </source>
</evidence>
<evidence type="ECO:0000313" key="1">
    <source>
        <dbReference type="EMBL" id="OYV82880.1"/>
    </source>
</evidence>
<protein>
    <recommendedName>
        <fullName evidence="3">Dynamin family protein</fullName>
    </recommendedName>
</protein>
<organism evidence="1 2">
    <name type="scientific">Acidithiobacillus ferrivorans</name>
    <dbReference type="NCBI Taxonomy" id="160808"/>
    <lineage>
        <taxon>Bacteria</taxon>
        <taxon>Pseudomonadati</taxon>
        <taxon>Pseudomonadota</taxon>
        <taxon>Acidithiobacillia</taxon>
        <taxon>Acidithiobacillales</taxon>
        <taxon>Acidithiobacillaceae</taxon>
        <taxon>Acidithiobacillus</taxon>
    </lineage>
</organism>
<dbReference type="Gene3D" id="3.40.50.300">
    <property type="entry name" value="P-loop containing nucleotide triphosphate hydrolases"/>
    <property type="match status" value="1"/>
</dbReference>
<dbReference type="Proteomes" id="UP000216779">
    <property type="component" value="Unassembled WGS sequence"/>
</dbReference>
<feature type="non-terminal residue" evidence="1">
    <location>
        <position position="98"/>
    </location>
</feature>
<sequence length="98" mass="10666">MSEEHLLKTSPILQGLRALNSWRQKVIGGLHEMAALTADLGLLPSGTMLQLETLAYETEQDSLRIALVGEFSRGKTELINALFFADMGARLLPSSPGQ</sequence>
<gene>
    <name evidence="1" type="ORF">B7Z70_00485</name>
</gene>
<dbReference type="EMBL" id="NCBC01000005">
    <property type="protein sequence ID" value="OYV82880.1"/>
    <property type="molecule type" value="Genomic_DNA"/>
</dbReference>
<dbReference type="AlphaFoldDB" id="A0A257TDS1"/>
<reference evidence="1 2" key="1">
    <citation type="submission" date="2017-03" db="EMBL/GenBank/DDBJ databases">
        <title>Lifting the veil on microbial sulfur biogeochemistry in mining wastewaters.</title>
        <authorList>
            <person name="Kantor R.S."/>
            <person name="Colenbrander Nelson T."/>
            <person name="Marshall S."/>
            <person name="Bennett D."/>
            <person name="Apte S."/>
            <person name="Camacho D."/>
            <person name="Thomas B.C."/>
            <person name="Warren L.A."/>
            <person name="Banfield J.F."/>
        </authorList>
    </citation>
    <scope>NUCLEOTIDE SEQUENCE [LARGE SCALE GENOMIC DNA]</scope>
    <source>
        <strain evidence="1">21-59-9</strain>
    </source>
</reference>
<accession>A0A257TDS1</accession>